<protein>
    <submittedName>
        <fullName evidence="1">Uncharacterized protein</fullName>
    </submittedName>
</protein>
<gene>
    <name evidence="1" type="ORF">RF11_03202</name>
</gene>
<dbReference type="Proteomes" id="UP000031668">
    <property type="component" value="Unassembled WGS sequence"/>
</dbReference>
<evidence type="ECO:0000313" key="2">
    <source>
        <dbReference type="Proteomes" id="UP000031668"/>
    </source>
</evidence>
<sequence>MTSSFLFRIKISQAVSFGANDSNSTIVTKSSFSLPTYDLHPTVMSSIEGTVIFGMRYSMVTSPFVIRILKLVNDKFLFVLLRKTKKIAFFVSILSMSIFSLNSQQNS</sequence>
<accession>A0A0C2N5I3</accession>
<evidence type="ECO:0000313" key="1">
    <source>
        <dbReference type="EMBL" id="KII69152.1"/>
    </source>
</evidence>
<name>A0A0C2N5I3_THEKT</name>
<dbReference type="EMBL" id="JWZT01002564">
    <property type="protein sequence ID" value="KII69152.1"/>
    <property type="molecule type" value="Genomic_DNA"/>
</dbReference>
<organism evidence="1 2">
    <name type="scientific">Thelohanellus kitauei</name>
    <name type="common">Myxosporean</name>
    <dbReference type="NCBI Taxonomy" id="669202"/>
    <lineage>
        <taxon>Eukaryota</taxon>
        <taxon>Metazoa</taxon>
        <taxon>Cnidaria</taxon>
        <taxon>Myxozoa</taxon>
        <taxon>Myxosporea</taxon>
        <taxon>Bivalvulida</taxon>
        <taxon>Platysporina</taxon>
        <taxon>Myxobolidae</taxon>
        <taxon>Thelohanellus</taxon>
    </lineage>
</organism>
<dbReference type="AlphaFoldDB" id="A0A0C2N5I3"/>
<keyword evidence="2" id="KW-1185">Reference proteome</keyword>
<reference evidence="1 2" key="1">
    <citation type="journal article" date="2014" name="Genome Biol. Evol.">
        <title>The genome of the myxosporean Thelohanellus kitauei shows adaptations to nutrient acquisition within its fish host.</title>
        <authorList>
            <person name="Yang Y."/>
            <person name="Xiong J."/>
            <person name="Zhou Z."/>
            <person name="Huo F."/>
            <person name="Miao W."/>
            <person name="Ran C."/>
            <person name="Liu Y."/>
            <person name="Zhang J."/>
            <person name="Feng J."/>
            <person name="Wang M."/>
            <person name="Wang M."/>
            <person name="Wang L."/>
            <person name="Yao B."/>
        </authorList>
    </citation>
    <scope>NUCLEOTIDE SEQUENCE [LARGE SCALE GENOMIC DNA]</scope>
    <source>
        <strain evidence="1">Wuqing</strain>
    </source>
</reference>
<comment type="caution">
    <text evidence="1">The sequence shown here is derived from an EMBL/GenBank/DDBJ whole genome shotgun (WGS) entry which is preliminary data.</text>
</comment>
<proteinExistence type="predicted"/>